<dbReference type="InterPro" id="IPR011528">
    <property type="entry name" value="NERD"/>
</dbReference>
<dbReference type="AlphaFoldDB" id="A0A3Q8WU74"/>
<feature type="compositionally biased region" description="Polar residues" evidence="1">
    <location>
        <begin position="12"/>
        <end position="21"/>
    </location>
</feature>
<dbReference type="Pfam" id="PF08378">
    <property type="entry name" value="NERD"/>
    <property type="match status" value="1"/>
</dbReference>
<feature type="domain" description="NERD" evidence="2">
    <location>
        <begin position="90"/>
        <end position="197"/>
    </location>
</feature>
<dbReference type="PROSITE" id="PS50965">
    <property type="entry name" value="NERD"/>
    <property type="match status" value="1"/>
</dbReference>
<evidence type="ECO:0000313" key="4">
    <source>
        <dbReference type="Proteomes" id="UP000270021"/>
    </source>
</evidence>
<proteinExistence type="predicted"/>
<feature type="region of interest" description="Disordered" evidence="1">
    <location>
        <begin position="1"/>
        <end position="65"/>
    </location>
</feature>
<feature type="compositionally biased region" description="Low complexity" evidence="1">
    <location>
        <begin position="22"/>
        <end position="37"/>
    </location>
</feature>
<organism evidence="3 4">
    <name type="scientific">Flaviflexus salsibiostraticola</name>
    <dbReference type="NCBI Taxonomy" id="1282737"/>
    <lineage>
        <taxon>Bacteria</taxon>
        <taxon>Bacillati</taxon>
        <taxon>Actinomycetota</taxon>
        <taxon>Actinomycetes</taxon>
        <taxon>Actinomycetales</taxon>
        <taxon>Actinomycetaceae</taxon>
        <taxon>Flaviflexus</taxon>
    </lineage>
</organism>
<protein>
    <submittedName>
        <fullName evidence="3">NERD domain-containing protein</fullName>
    </submittedName>
</protein>
<gene>
    <name evidence="3" type="ORF">EJO69_09020</name>
</gene>
<dbReference type="EMBL" id="CP034438">
    <property type="protein sequence ID" value="AZN30429.1"/>
    <property type="molecule type" value="Genomic_DNA"/>
</dbReference>
<dbReference type="Proteomes" id="UP000270021">
    <property type="component" value="Chromosome"/>
</dbReference>
<keyword evidence="4" id="KW-1185">Reference proteome</keyword>
<evidence type="ECO:0000256" key="1">
    <source>
        <dbReference type="SAM" id="MobiDB-lite"/>
    </source>
</evidence>
<reference evidence="3 4" key="1">
    <citation type="submission" date="2018-12" db="EMBL/GenBank/DDBJ databases">
        <title>Complete genome sequence of Flaviflexus salsibiostraticola KCTC 33148.</title>
        <authorList>
            <person name="Bae J.-W."/>
        </authorList>
    </citation>
    <scope>NUCLEOTIDE SEQUENCE [LARGE SCALE GENOMIC DNA]</scope>
    <source>
        <strain evidence="3 4">KCTC 33148</strain>
    </source>
</reference>
<name>A0A3Q8WU74_9ACTO</name>
<evidence type="ECO:0000259" key="2">
    <source>
        <dbReference type="PROSITE" id="PS50965"/>
    </source>
</evidence>
<evidence type="ECO:0000313" key="3">
    <source>
        <dbReference type="EMBL" id="AZN30429.1"/>
    </source>
</evidence>
<dbReference type="OrthoDB" id="4246706at2"/>
<accession>A0A3Q8WU74</accession>
<dbReference type="KEGG" id="fsl:EJO69_09020"/>
<sequence length="255" mass="27991">MNPAAPADAEKTSPQTALVSQTEPLTAPTPEAPPELVLAHREGVPGLSARREHERRKAARENRVRSRHPKIGGLILALSEEPQSTKAWAVGSVGEEKLGRRLDSLAGPLVRVLHDRGIPGSRANIDHIVICPTGIFIIDAKRYKGRPERRTEGGLFSPRVEKLFVGKRDRTKLVDGVLKQTDLVRDALGDPDIPLKGVLCFVEADWPMFGGDFHIRRVYVSWPKRLAALLSRPGPLTESQIDELQIRVSAAFPAA</sequence>